<dbReference type="AlphaFoldDB" id="A0A816N6M3"/>
<sequence>MKYGTEYVNLLDLQSRFRFGAPTKEWYYGFIKRWSHRLKTMKSIHLEKLRAGVTKEVVNGWFLKLHSVLKKLDLLDKPSNIFNADESGFGDDPGRKVVLVKRGTKYANQ</sequence>
<protein>
    <submittedName>
        <fullName evidence="1">Uncharacterized protein</fullName>
    </submittedName>
</protein>
<evidence type="ECO:0000313" key="1">
    <source>
        <dbReference type="EMBL" id="CAF2031246.1"/>
    </source>
</evidence>
<comment type="caution">
    <text evidence="1">The sequence shown here is derived from an EMBL/GenBank/DDBJ whole genome shotgun (WGS) entry which is preliminary data.</text>
</comment>
<reference evidence="1" key="1">
    <citation type="submission" date="2021-02" db="EMBL/GenBank/DDBJ databases">
        <authorList>
            <person name="Nowell W R."/>
        </authorList>
    </citation>
    <scope>NUCLEOTIDE SEQUENCE</scope>
</reference>
<name>A0A816N6M3_9BILA</name>
<evidence type="ECO:0000313" key="2">
    <source>
        <dbReference type="Proteomes" id="UP000663887"/>
    </source>
</evidence>
<organism evidence="1 2">
    <name type="scientific">Rotaria magnacalcarata</name>
    <dbReference type="NCBI Taxonomy" id="392030"/>
    <lineage>
        <taxon>Eukaryota</taxon>
        <taxon>Metazoa</taxon>
        <taxon>Spiralia</taxon>
        <taxon>Gnathifera</taxon>
        <taxon>Rotifera</taxon>
        <taxon>Eurotatoria</taxon>
        <taxon>Bdelloidea</taxon>
        <taxon>Philodinida</taxon>
        <taxon>Philodinidae</taxon>
        <taxon>Rotaria</taxon>
    </lineage>
</organism>
<dbReference type="Proteomes" id="UP000663887">
    <property type="component" value="Unassembled WGS sequence"/>
</dbReference>
<accession>A0A816N6M3</accession>
<dbReference type="EMBL" id="CAJNRG010001261">
    <property type="protein sequence ID" value="CAF2031246.1"/>
    <property type="molecule type" value="Genomic_DNA"/>
</dbReference>
<proteinExistence type="predicted"/>
<gene>
    <name evidence="1" type="ORF">XDN619_LOCUS5082</name>
</gene>